<evidence type="ECO:0000313" key="3">
    <source>
        <dbReference type="Proteomes" id="UP000075809"/>
    </source>
</evidence>
<evidence type="ECO:0000256" key="1">
    <source>
        <dbReference type="SAM" id="MobiDB-lite"/>
    </source>
</evidence>
<feature type="compositionally biased region" description="Basic and acidic residues" evidence="1">
    <location>
        <begin position="1"/>
        <end position="15"/>
    </location>
</feature>
<dbReference type="Proteomes" id="UP000075809">
    <property type="component" value="Unassembled WGS sequence"/>
</dbReference>
<keyword evidence="3" id="KW-1185">Reference proteome</keyword>
<dbReference type="EMBL" id="KQ982649">
    <property type="protein sequence ID" value="KYQ53038.1"/>
    <property type="molecule type" value="Genomic_DNA"/>
</dbReference>
<protein>
    <submittedName>
        <fullName evidence="2">Uncharacterized protein</fullName>
    </submittedName>
</protein>
<evidence type="ECO:0000313" key="2">
    <source>
        <dbReference type="EMBL" id="KYQ53038.1"/>
    </source>
</evidence>
<gene>
    <name evidence="2" type="ORF">ALC60_07765</name>
</gene>
<organism evidence="2 3">
    <name type="scientific">Mycetomoellerius zeteki</name>
    <dbReference type="NCBI Taxonomy" id="64791"/>
    <lineage>
        <taxon>Eukaryota</taxon>
        <taxon>Metazoa</taxon>
        <taxon>Ecdysozoa</taxon>
        <taxon>Arthropoda</taxon>
        <taxon>Hexapoda</taxon>
        <taxon>Insecta</taxon>
        <taxon>Pterygota</taxon>
        <taxon>Neoptera</taxon>
        <taxon>Endopterygota</taxon>
        <taxon>Hymenoptera</taxon>
        <taxon>Apocrita</taxon>
        <taxon>Aculeata</taxon>
        <taxon>Formicoidea</taxon>
        <taxon>Formicidae</taxon>
        <taxon>Myrmicinae</taxon>
        <taxon>Mycetomoellerius</taxon>
    </lineage>
</organism>
<feature type="compositionally biased region" description="Basic and acidic residues" evidence="1">
    <location>
        <begin position="23"/>
        <end position="32"/>
    </location>
</feature>
<sequence>MHLGGEGESRGEPRSSRSRSRRSRAESSRVESRPAMVWAHAPPTDASVCTLLARSLGKLTRASENADESRSADRGTYATSFTGVETGASSVPLNRLEQCRFYPEKQKNRMKTMNIFW</sequence>
<name>A0A151WYS6_9HYME</name>
<dbReference type="AlphaFoldDB" id="A0A151WYS6"/>
<proteinExistence type="predicted"/>
<accession>A0A151WYS6</accession>
<feature type="region of interest" description="Disordered" evidence="1">
    <location>
        <begin position="1"/>
        <end position="38"/>
    </location>
</feature>
<reference evidence="2 3" key="1">
    <citation type="submission" date="2015-09" db="EMBL/GenBank/DDBJ databases">
        <title>Trachymyrmex zeteki WGS genome.</title>
        <authorList>
            <person name="Nygaard S."/>
            <person name="Hu H."/>
            <person name="Boomsma J."/>
            <person name="Zhang G."/>
        </authorList>
    </citation>
    <scope>NUCLEOTIDE SEQUENCE [LARGE SCALE GENOMIC DNA]</scope>
    <source>
        <strain evidence="2">Tzet28-1</strain>
        <tissue evidence="2">Whole body</tissue>
    </source>
</reference>